<gene>
    <name evidence="10" type="ORF">JIV24_18395</name>
</gene>
<dbReference type="Pfam" id="PF00759">
    <property type="entry name" value="Glyco_hydro_9"/>
    <property type="match status" value="1"/>
</dbReference>
<dbReference type="InterPro" id="IPR004197">
    <property type="entry name" value="Cellulase_Ig-like"/>
</dbReference>
<name>A0ABS1HNQ9_9BACT</name>
<dbReference type="SUPFAM" id="SSF48208">
    <property type="entry name" value="Six-hairpin glycosidases"/>
    <property type="match status" value="1"/>
</dbReference>
<comment type="caution">
    <text evidence="10">The sequence shown here is derived from an EMBL/GenBank/DDBJ whole genome shotgun (WGS) entry which is preliminary data.</text>
</comment>
<evidence type="ECO:0000256" key="4">
    <source>
        <dbReference type="ARBA" id="ARBA00023295"/>
    </source>
</evidence>
<dbReference type="Proteomes" id="UP000605676">
    <property type="component" value="Unassembled WGS sequence"/>
</dbReference>
<keyword evidence="7" id="KW-0136">Cellulose degradation</keyword>
<feature type="domain" description="Cellulase Ig-like" evidence="9">
    <location>
        <begin position="6"/>
        <end position="83"/>
    </location>
</feature>
<dbReference type="CDD" id="cd02850">
    <property type="entry name" value="E_set_Cellulase_N"/>
    <property type="match status" value="1"/>
</dbReference>
<reference evidence="10 11" key="1">
    <citation type="submission" date="2021-01" db="EMBL/GenBank/DDBJ databases">
        <title>Carboxyliciviraga sp.nov., isolated from coastal sediments.</title>
        <authorList>
            <person name="Lu D."/>
            <person name="Zhang T."/>
        </authorList>
    </citation>
    <scope>NUCLEOTIDE SEQUENCE [LARGE SCALE GENOMIC DNA]</scope>
    <source>
        <strain evidence="10 11">N1Y132</strain>
    </source>
</reference>
<dbReference type="PANTHER" id="PTHR22298">
    <property type="entry name" value="ENDO-1,4-BETA-GLUCANASE"/>
    <property type="match status" value="1"/>
</dbReference>
<comment type="catalytic activity">
    <reaction evidence="7">
        <text>Endohydrolysis of (1-&gt;4)-beta-D-glucosidic linkages in cellulose, lichenin and cereal beta-D-glucans.</text>
        <dbReference type="EC" id="3.2.1.4"/>
    </reaction>
</comment>
<dbReference type="RefSeq" id="WP_200466543.1">
    <property type="nucleotide sequence ID" value="NZ_JAENRR010000062.1"/>
</dbReference>
<keyword evidence="5 6" id="KW-0624">Polysaccharide degradation</keyword>
<evidence type="ECO:0000256" key="6">
    <source>
        <dbReference type="PROSITE-ProRule" id="PRU10060"/>
    </source>
</evidence>
<dbReference type="Gene3D" id="2.60.40.10">
    <property type="entry name" value="Immunoglobulins"/>
    <property type="match status" value="1"/>
</dbReference>
<dbReference type="EMBL" id="JAENRR010000062">
    <property type="protein sequence ID" value="MBK3519323.1"/>
    <property type="molecule type" value="Genomic_DNA"/>
</dbReference>
<evidence type="ECO:0000256" key="3">
    <source>
        <dbReference type="ARBA" id="ARBA00023277"/>
    </source>
</evidence>
<protein>
    <recommendedName>
        <fullName evidence="7">Endoglucanase</fullName>
        <ecNumber evidence="7">3.2.1.4</ecNumber>
    </recommendedName>
</protein>
<accession>A0ABS1HNQ9</accession>
<dbReference type="InterPro" id="IPR008928">
    <property type="entry name" value="6-hairpin_glycosidase_sf"/>
</dbReference>
<proteinExistence type="inferred from homology"/>
<keyword evidence="2 6" id="KW-0378">Hydrolase</keyword>
<keyword evidence="4 6" id="KW-0326">Glycosidase</keyword>
<dbReference type="GO" id="GO:0016787">
    <property type="term" value="F:hydrolase activity"/>
    <property type="evidence" value="ECO:0007669"/>
    <property type="project" value="UniProtKB-KW"/>
</dbReference>
<dbReference type="InterPro" id="IPR014756">
    <property type="entry name" value="Ig_E-set"/>
</dbReference>
<dbReference type="InterPro" id="IPR012341">
    <property type="entry name" value="6hp_glycosidase-like_sf"/>
</dbReference>
<dbReference type="InterPro" id="IPR033126">
    <property type="entry name" value="Glyco_hydro_9_Asp/Glu_AS"/>
</dbReference>
<feature type="active site" evidence="6">
    <location>
        <position position="533"/>
    </location>
</feature>
<keyword evidence="3 6" id="KW-0119">Carbohydrate metabolism</keyword>
<feature type="domain" description="Glycoside hydrolase family 9" evidence="8">
    <location>
        <begin position="101"/>
        <end position="545"/>
    </location>
</feature>
<evidence type="ECO:0000259" key="8">
    <source>
        <dbReference type="Pfam" id="PF00759"/>
    </source>
</evidence>
<evidence type="ECO:0000256" key="7">
    <source>
        <dbReference type="RuleBase" id="RU361166"/>
    </source>
</evidence>
<dbReference type="PROSITE" id="PS00698">
    <property type="entry name" value="GH9_3"/>
    <property type="match status" value="1"/>
</dbReference>
<evidence type="ECO:0000256" key="5">
    <source>
        <dbReference type="ARBA" id="ARBA00023326"/>
    </source>
</evidence>
<sequence length="551" mass="61394">MQAYAQQNIYINQVGYQKHQIKKVLTGYLASSFDVINVQTGGIAYSGSFSLRAENDVCSGMILYEGDFTPLNVEGNYLIRVHSSINSGITSYTFNIADAVYTDVIEKANKALFLQRCGMEIEAKYAGQFARHICHTEDCYYHPNCEQTGTKSMTGGWHDAGDYGKYTAPGSVTIGILYASYELNKDKWQSDEWGIPESGNGVPDVLDEIRYELNWLFKMQRTDGAVHEKVHTKDYVQFIMPSEGEVPQFIYEVSSTATADFAAIMAKSWRIFESIDNAFAEECLRAAILAYGYLDEHPDIFPEGGFKNPADTKAGGYSDGYDKDERIWAAAEMYLSTGKKKYLSDFMELNRIFKSQFSEPGWINPAALGFYSLLLANDNKLKGIQDALKKGLHKYCQQHIDVAKNEGFGIGMSADDYTWGSNGTVLFKAMNLVMANLVLADKASGELAARHLDYILGLNPNKVCYVTGVGTNRILHLHHAPTVSDLNVEPIPGIMTGGPNKYRNDEALQNVFDENTPPACCFLDNEESYSSNENTIYTNAALQFVATYFND</sequence>
<organism evidence="10 11">
    <name type="scientific">Carboxylicivirga marina</name>
    <dbReference type="NCBI Taxonomy" id="2800988"/>
    <lineage>
        <taxon>Bacteria</taxon>
        <taxon>Pseudomonadati</taxon>
        <taxon>Bacteroidota</taxon>
        <taxon>Bacteroidia</taxon>
        <taxon>Marinilabiliales</taxon>
        <taxon>Marinilabiliaceae</taxon>
        <taxon>Carboxylicivirga</taxon>
    </lineage>
</organism>
<dbReference type="Pfam" id="PF02927">
    <property type="entry name" value="CelD_N"/>
    <property type="match status" value="1"/>
</dbReference>
<dbReference type="InterPro" id="IPR013783">
    <property type="entry name" value="Ig-like_fold"/>
</dbReference>
<dbReference type="EC" id="3.2.1.4" evidence="7"/>
<evidence type="ECO:0000256" key="1">
    <source>
        <dbReference type="ARBA" id="ARBA00007072"/>
    </source>
</evidence>
<dbReference type="Gene3D" id="1.50.10.10">
    <property type="match status" value="1"/>
</dbReference>
<evidence type="ECO:0000259" key="9">
    <source>
        <dbReference type="Pfam" id="PF02927"/>
    </source>
</evidence>
<keyword evidence="11" id="KW-1185">Reference proteome</keyword>
<evidence type="ECO:0000313" key="11">
    <source>
        <dbReference type="Proteomes" id="UP000605676"/>
    </source>
</evidence>
<evidence type="ECO:0000313" key="10">
    <source>
        <dbReference type="EMBL" id="MBK3519323.1"/>
    </source>
</evidence>
<comment type="similarity">
    <text evidence="1 6 7">Belongs to the glycosyl hydrolase 9 (cellulase E) family.</text>
</comment>
<evidence type="ECO:0000256" key="2">
    <source>
        <dbReference type="ARBA" id="ARBA00022801"/>
    </source>
</evidence>
<feature type="active site" evidence="6">
    <location>
        <position position="524"/>
    </location>
</feature>
<dbReference type="InterPro" id="IPR001701">
    <property type="entry name" value="Glyco_hydro_9"/>
</dbReference>
<dbReference type="SUPFAM" id="SSF81296">
    <property type="entry name" value="E set domains"/>
    <property type="match status" value="1"/>
</dbReference>